<dbReference type="AlphaFoldDB" id="A0A0W1R580"/>
<proteinExistence type="predicted"/>
<comment type="caution">
    <text evidence="2">The sequence shown here is derived from an EMBL/GenBank/DDBJ whole genome shotgun (WGS) entry which is preliminary data.</text>
</comment>
<dbReference type="InterPro" id="IPR016181">
    <property type="entry name" value="Acyl_CoA_acyltransferase"/>
</dbReference>
<protein>
    <submittedName>
        <fullName evidence="2">GCN5 family acetyltransferase</fullName>
    </submittedName>
</protein>
<gene>
    <name evidence="2" type="ORF">AUR64_17445</name>
</gene>
<dbReference type="PANTHER" id="PTHR43441">
    <property type="entry name" value="RIBOSOMAL-PROTEIN-SERINE ACETYLTRANSFERASE"/>
    <property type="match status" value="1"/>
</dbReference>
<organism evidence="2 3">
    <name type="scientific">Haloprofundus marisrubri</name>
    <dbReference type="NCBI Taxonomy" id="1514971"/>
    <lineage>
        <taxon>Archaea</taxon>
        <taxon>Methanobacteriati</taxon>
        <taxon>Methanobacteriota</taxon>
        <taxon>Stenosarchaea group</taxon>
        <taxon>Halobacteria</taxon>
        <taxon>Halobacteriales</taxon>
        <taxon>Haloferacaceae</taxon>
        <taxon>Haloprofundus</taxon>
    </lineage>
</organism>
<keyword evidence="2" id="KW-0808">Transferase</keyword>
<accession>A0A0W1R580</accession>
<dbReference type="PROSITE" id="PS51186">
    <property type="entry name" value="GNAT"/>
    <property type="match status" value="1"/>
</dbReference>
<reference evidence="2 3" key="1">
    <citation type="submission" date="2015-12" db="EMBL/GenBank/DDBJ databases">
        <title>Haloprofundus marisrubri gen. nov., sp. nov., an extremely halophilic archaeon isolated from the Discovery deep brine-seawater interface in the Red Sea.</title>
        <authorList>
            <person name="Zhang G."/>
            <person name="Stingl U."/>
            <person name="Rashid M."/>
        </authorList>
    </citation>
    <scope>NUCLEOTIDE SEQUENCE [LARGE SCALE GENOMIC DNA]</scope>
    <source>
        <strain evidence="2 3">SB9</strain>
    </source>
</reference>
<dbReference type="GO" id="GO:0005737">
    <property type="term" value="C:cytoplasm"/>
    <property type="evidence" value="ECO:0007669"/>
    <property type="project" value="TreeGrafter"/>
</dbReference>
<dbReference type="GO" id="GO:1990189">
    <property type="term" value="F:protein N-terminal-serine acetyltransferase activity"/>
    <property type="evidence" value="ECO:0007669"/>
    <property type="project" value="TreeGrafter"/>
</dbReference>
<evidence type="ECO:0000313" key="2">
    <source>
        <dbReference type="EMBL" id="KTG08468.1"/>
    </source>
</evidence>
<dbReference type="InterPro" id="IPR051908">
    <property type="entry name" value="Ribosomal_N-acetyltransferase"/>
</dbReference>
<keyword evidence="3" id="KW-1185">Reference proteome</keyword>
<dbReference type="Proteomes" id="UP000054387">
    <property type="component" value="Unassembled WGS sequence"/>
</dbReference>
<dbReference type="Pfam" id="PF13302">
    <property type="entry name" value="Acetyltransf_3"/>
    <property type="match status" value="1"/>
</dbReference>
<name>A0A0W1R580_9EURY</name>
<dbReference type="OrthoDB" id="120213at2157"/>
<dbReference type="RefSeq" id="WP_058582752.1">
    <property type="nucleotide sequence ID" value="NZ_LOPU01000030.1"/>
</dbReference>
<evidence type="ECO:0000313" key="3">
    <source>
        <dbReference type="Proteomes" id="UP000054387"/>
    </source>
</evidence>
<feature type="domain" description="N-acetyltransferase" evidence="1">
    <location>
        <begin position="15"/>
        <end position="191"/>
    </location>
</feature>
<dbReference type="SUPFAM" id="SSF55729">
    <property type="entry name" value="Acyl-CoA N-acyltransferases (Nat)"/>
    <property type="match status" value="1"/>
</dbReference>
<dbReference type="PANTHER" id="PTHR43441:SF11">
    <property type="entry name" value="RIBOSOMAL-PROTEIN-SERINE ACETYLTRANSFERASE"/>
    <property type="match status" value="1"/>
</dbReference>
<dbReference type="GO" id="GO:0008999">
    <property type="term" value="F:protein-N-terminal-alanine acetyltransferase activity"/>
    <property type="evidence" value="ECO:0007669"/>
    <property type="project" value="TreeGrafter"/>
</dbReference>
<dbReference type="EMBL" id="LOPU01000030">
    <property type="protein sequence ID" value="KTG08468.1"/>
    <property type="molecule type" value="Genomic_DNA"/>
</dbReference>
<dbReference type="Gene3D" id="3.40.630.30">
    <property type="match status" value="1"/>
</dbReference>
<dbReference type="STRING" id="1514971.AUR64_17445"/>
<dbReference type="InterPro" id="IPR000182">
    <property type="entry name" value="GNAT_dom"/>
</dbReference>
<evidence type="ECO:0000259" key="1">
    <source>
        <dbReference type="PROSITE" id="PS51186"/>
    </source>
</evidence>
<sequence length="214" mass="24687">MRSDLFPTRIETERLRLEPRTPEYVDVHELYRICSSSSPEMDEVTRYLPWSPHETPKETYDFLRRGVAHRENHDTAGYVVRPRENEDGAGDIAGFGGLNLQWDRRSAGLGFWLRPRFWGRGYSGERAAALLELAFEHLDLELVRVAHDPENGKSKRAIEKYVERFGGQCDGTFRNAAAGMDGSVVDQTHYTITQEQWREATDGERTARIRWADE</sequence>